<gene>
    <name evidence="2" type="ORF">NS220_10120</name>
</gene>
<reference evidence="2 3" key="1">
    <citation type="journal article" date="2016" name="Front. Microbiol.">
        <title>Genomic Resource of Rice Seed Associated Bacteria.</title>
        <authorList>
            <person name="Midha S."/>
            <person name="Bansal K."/>
            <person name="Sharma S."/>
            <person name="Kumar N."/>
            <person name="Patil P.P."/>
            <person name="Chaudhry V."/>
            <person name="Patil P.B."/>
        </authorList>
    </citation>
    <scope>NUCLEOTIDE SEQUENCE [LARGE SCALE GENOMIC DNA]</scope>
    <source>
        <strain evidence="2 3">NS220</strain>
    </source>
</reference>
<dbReference type="PATRIC" id="fig|2033.6.peg.3163"/>
<dbReference type="AlphaFoldDB" id="A0A147EWH6"/>
<comment type="caution">
    <text evidence="2">The sequence shown here is derived from an EMBL/GenBank/DDBJ whole genome shotgun (WGS) entry which is preliminary data.</text>
</comment>
<proteinExistence type="predicted"/>
<feature type="chain" id="PRO_5039279712" evidence="1">
    <location>
        <begin position="21"/>
        <end position="59"/>
    </location>
</feature>
<keyword evidence="1" id="KW-0732">Signal</keyword>
<dbReference type="RefSeq" id="WP_058623945.1">
    <property type="nucleotide sequence ID" value="NZ_LDRT01000062.1"/>
</dbReference>
<evidence type="ECO:0000256" key="1">
    <source>
        <dbReference type="SAM" id="SignalP"/>
    </source>
</evidence>
<feature type="signal peptide" evidence="1">
    <location>
        <begin position="1"/>
        <end position="20"/>
    </location>
</feature>
<dbReference type="EMBL" id="LDRT01000062">
    <property type="protein sequence ID" value="KTR94152.1"/>
    <property type="molecule type" value="Genomic_DNA"/>
</dbReference>
<protein>
    <submittedName>
        <fullName evidence="2">Uncharacterized protein</fullName>
    </submittedName>
</protein>
<sequence length="59" mass="6061">MQRLSLIAVLACGAVAVTVAGVTPPAPQERTGVGVGEIVDIDDLGPDLLSINGRTYRLT</sequence>
<name>A0A147EWH6_MICTE</name>
<evidence type="ECO:0000313" key="2">
    <source>
        <dbReference type="EMBL" id="KTR94152.1"/>
    </source>
</evidence>
<organism evidence="2 3">
    <name type="scientific">Microbacterium testaceum</name>
    <name type="common">Aureobacterium testaceum</name>
    <name type="synonym">Brevibacterium testaceum</name>
    <dbReference type="NCBI Taxonomy" id="2033"/>
    <lineage>
        <taxon>Bacteria</taxon>
        <taxon>Bacillati</taxon>
        <taxon>Actinomycetota</taxon>
        <taxon>Actinomycetes</taxon>
        <taxon>Micrococcales</taxon>
        <taxon>Microbacteriaceae</taxon>
        <taxon>Microbacterium</taxon>
    </lineage>
</organism>
<evidence type="ECO:0000313" key="3">
    <source>
        <dbReference type="Proteomes" id="UP000075025"/>
    </source>
</evidence>
<accession>A0A147EWH6</accession>
<dbReference type="Proteomes" id="UP000075025">
    <property type="component" value="Unassembled WGS sequence"/>
</dbReference>